<protein>
    <recommendedName>
        <fullName evidence="9">Indole-3-glycerol phosphate synthase</fullName>
        <shortName evidence="9">IGPS</shortName>
        <ecNumber evidence="9">4.1.1.48</ecNumber>
    </recommendedName>
</protein>
<evidence type="ECO:0000256" key="3">
    <source>
        <dbReference type="ARBA" id="ARBA00008737"/>
    </source>
</evidence>
<keyword evidence="5 9" id="KW-0210">Decarboxylase</keyword>
<gene>
    <name evidence="9 11" type="primary">trpC</name>
    <name evidence="11" type="ORF">P7H00_00275</name>
</gene>
<dbReference type="GO" id="GO:0004640">
    <property type="term" value="F:phosphoribosylanthranilate isomerase activity"/>
    <property type="evidence" value="ECO:0007669"/>
    <property type="project" value="TreeGrafter"/>
</dbReference>
<dbReference type="HAMAP" id="MF_00134_B">
    <property type="entry name" value="IGPS_B"/>
    <property type="match status" value="1"/>
</dbReference>
<dbReference type="InterPro" id="IPR045186">
    <property type="entry name" value="Indole-3-glycerol_P_synth"/>
</dbReference>
<keyword evidence="7 9" id="KW-0057">Aromatic amino acid biosynthesis</keyword>
<dbReference type="EC" id="4.1.1.48" evidence="9"/>
<evidence type="ECO:0000256" key="7">
    <source>
        <dbReference type="ARBA" id="ARBA00023141"/>
    </source>
</evidence>
<dbReference type="NCBIfam" id="NF001371">
    <property type="entry name" value="PRK00278.1-3"/>
    <property type="match status" value="1"/>
</dbReference>
<evidence type="ECO:0000256" key="5">
    <source>
        <dbReference type="ARBA" id="ARBA00022793"/>
    </source>
</evidence>
<dbReference type="InterPro" id="IPR013785">
    <property type="entry name" value="Aldolase_TIM"/>
</dbReference>
<dbReference type="PROSITE" id="PS00614">
    <property type="entry name" value="IGPS"/>
    <property type="match status" value="1"/>
</dbReference>
<keyword evidence="8 9" id="KW-0456">Lyase</keyword>
<accession>A0AAE4I0I7</accession>
<dbReference type="Gene3D" id="3.20.20.70">
    <property type="entry name" value="Aldolase class I"/>
    <property type="match status" value="1"/>
</dbReference>
<comment type="pathway">
    <text evidence="2 9">Amino-acid biosynthesis; L-tryptophan biosynthesis; L-tryptophan from chorismate: step 4/5.</text>
</comment>
<dbReference type="EMBL" id="JARQAI010000001">
    <property type="protein sequence ID" value="MDT2735566.1"/>
    <property type="molecule type" value="Genomic_DNA"/>
</dbReference>
<dbReference type="NCBIfam" id="NF001377">
    <property type="entry name" value="PRK00278.2-4"/>
    <property type="match status" value="1"/>
</dbReference>
<dbReference type="InterPro" id="IPR013798">
    <property type="entry name" value="Indole-3-glycerol_P_synth_dom"/>
</dbReference>
<evidence type="ECO:0000256" key="1">
    <source>
        <dbReference type="ARBA" id="ARBA00001633"/>
    </source>
</evidence>
<dbReference type="FunFam" id="3.20.20.70:FF:000024">
    <property type="entry name" value="Indole-3-glycerol phosphate synthase"/>
    <property type="match status" value="1"/>
</dbReference>
<dbReference type="SUPFAM" id="SSF51366">
    <property type="entry name" value="Ribulose-phoshate binding barrel"/>
    <property type="match status" value="1"/>
</dbReference>
<dbReference type="GO" id="GO:0004425">
    <property type="term" value="F:indole-3-glycerol-phosphate synthase activity"/>
    <property type="evidence" value="ECO:0007669"/>
    <property type="project" value="UniProtKB-UniRule"/>
</dbReference>
<comment type="catalytic activity">
    <reaction evidence="1 9">
        <text>1-(2-carboxyphenylamino)-1-deoxy-D-ribulose 5-phosphate + H(+) = (1S,2R)-1-C-(indol-3-yl)glycerol 3-phosphate + CO2 + H2O</text>
        <dbReference type="Rhea" id="RHEA:23476"/>
        <dbReference type="ChEBI" id="CHEBI:15377"/>
        <dbReference type="ChEBI" id="CHEBI:15378"/>
        <dbReference type="ChEBI" id="CHEBI:16526"/>
        <dbReference type="ChEBI" id="CHEBI:58613"/>
        <dbReference type="ChEBI" id="CHEBI:58866"/>
        <dbReference type="EC" id="4.1.1.48"/>
    </reaction>
</comment>
<dbReference type="AlphaFoldDB" id="A0AAE4I0I7"/>
<organism evidence="11 12">
    <name type="scientific">Enterococcus pseudoavium</name>
    <dbReference type="NCBI Taxonomy" id="44007"/>
    <lineage>
        <taxon>Bacteria</taxon>
        <taxon>Bacillati</taxon>
        <taxon>Bacillota</taxon>
        <taxon>Bacilli</taxon>
        <taxon>Lactobacillales</taxon>
        <taxon>Enterococcaceae</taxon>
        <taxon>Enterococcus</taxon>
    </lineage>
</organism>
<evidence type="ECO:0000256" key="8">
    <source>
        <dbReference type="ARBA" id="ARBA00023239"/>
    </source>
</evidence>
<comment type="similarity">
    <text evidence="3 9">Belongs to the TrpC family.</text>
</comment>
<keyword evidence="4 9" id="KW-0028">Amino-acid biosynthesis</keyword>
<dbReference type="RefSeq" id="WP_311796289.1">
    <property type="nucleotide sequence ID" value="NZ_JARQAI010000001.1"/>
</dbReference>
<feature type="domain" description="Indole-3-glycerol phosphate synthase" evidence="10">
    <location>
        <begin position="7"/>
        <end position="247"/>
    </location>
</feature>
<reference evidence="11" key="1">
    <citation type="submission" date="2023-03" db="EMBL/GenBank/DDBJ databases">
        <authorList>
            <person name="Shen W."/>
            <person name="Cai J."/>
        </authorList>
    </citation>
    <scope>NUCLEOTIDE SEQUENCE</scope>
    <source>
        <strain evidence="11">P69-2</strain>
    </source>
</reference>
<evidence type="ECO:0000256" key="6">
    <source>
        <dbReference type="ARBA" id="ARBA00022822"/>
    </source>
</evidence>
<evidence type="ECO:0000256" key="9">
    <source>
        <dbReference type="HAMAP-Rule" id="MF_00134"/>
    </source>
</evidence>
<dbReference type="CDD" id="cd00331">
    <property type="entry name" value="IGPS"/>
    <property type="match status" value="1"/>
</dbReference>
<evidence type="ECO:0000256" key="4">
    <source>
        <dbReference type="ARBA" id="ARBA00022605"/>
    </source>
</evidence>
<evidence type="ECO:0000313" key="11">
    <source>
        <dbReference type="EMBL" id="MDT2735566.1"/>
    </source>
</evidence>
<evidence type="ECO:0000313" key="12">
    <source>
        <dbReference type="Proteomes" id="UP001180842"/>
    </source>
</evidence>
<proteinExistence type="inferred from homology"/>
<dbReference type="PANTHER" id="PTHR22854">
    <property type="entry name" value="TRYPTOPHAN BIOSYNTHESIS PROTEIN"/>
    <property type="match status" value="1"/>
</dbReference>
<name>A0AAE4I0I7_9ENTE</name>
<dbReference type="Pfam" id="PF00218">
    <property type="entry name" value="IGPS"/>
    <property type="match status" value="1"/>
</dbReference>
<comment type="caution">
    <text evidence="11">The sequence shown here is derived from an EMBL/GenBank/DDBJ whole genome shotgun (WGS) entry which is preliminary data.</text>
</comment>
<sequence length="252" mass="27940">MDFLTTILQEKEQEVKKLTPVQVQSVKKRPSFYQILREQPQKIHVIGEIKRASPSKGVINETADILEQAKSYQQAGVSGISVLTDPFFFKGSINDLAAVAQVVDVPLLCKDFIIAENQLERAKKAGASIVLLIVAALSTTRLKELFLAAQKLDLEVLVEVHDAAELQKAQRLGAKIIGVNNRNLKTFNVTLETSLALAQPEDERIYISESGFQTAEDVAKIKQSYQGILVGETLMRTTDPAEKIKELRVARK</sequence>
<evidence type="ECO:0000256" key="2">
    <source>
        <dbReference type="ARBA" id="ARBA00004696"/>
    </source>
</evidence>
<dbReference type="InterPro" id="IPR001468">
    <property type="entry name" value="Indole-3-GlycerolPSynthase_CS"/>
</dbReference>
<evidence type="ECO:0000259" key="10">
    <source>
        <dbReference type="Pfam" id="PF00218"/>
    </source>
</evidence>
<dbReference type="Proteomes" id="UP001180842">
    <property type="component" value="Unassembled WGS sequence"/>
</dbReference>
<dbReference type="PANTHER" id="PTHR22854:SF2">
    <property type="entry name" value="INDOLE-3-GLYCEROL-PHOSPHATE SYNTHASE"/>
    <property type="match status" value="1"/>
</dbReference>
<dbReference type="GO" id="GO:0000162">
    <property type="term" value="P:L-tryptophan biosynthetic process"/>
    <property type="evidence" value="ECO:0007669"/>
    <property type="project" value="UniProtKB-UniRule"/>
</dbReference>
<dbReference type="InterPro" id="IPR011060">
    <property type="entry name" value="RibuloseP-bd_barrel"/>
</dbReference>
<keyword evidence="6 9" id="KW-0822">Tryptophan biosynthesis</keyword>